<dbReference type="EMBL" id="JRRC01169463">
    <property type="protein sequence ID" value="KHG01078.1"/>
    <property type="molecule type" value="Genomic_DNA"/>
</dbReference>
<accession>A0A0B0MFX4</accession>
<sequence>MSTRILLRINLYGVLVTIFHVRPE</sequence>
<comment type="caution">
    <text evidence="1">The sequence shown here is derived from an EMBL/GenBank/DDBJ whole genome shotgun (WGS) entry which is preliminary data.</text>
</comment>
<reference evidence="2" key="1">
    <citation type="submission" date="2014-09" db="EMBL/GenBank/DDBJ databases">
        <authorList>
            <person name="Mudge J."/>
            <person name="Ramaraj T."/>
            <person name="Lindquist I.E."/>
            <person name="Bharti A.K."/>
            <person name="Sundararajan A."/>
            <person name="Cameron C.T."/>
            <person name="Woodward J.E."/>
            <person name="May G.D."/>
            <person name="Brubaker C."/>
            <person name="Broadhvest J."/>
            <person name="Wilkins T.A."/>
        </authorList>
    </citation>
    <scope>NUCLEOTIDE SEQUENCE</scope>
    <source>
        <strain evidence="2">cv. AKA8401</strain>
    </source>
</reference>
<keyword evidence="2" id="KW-1185">Reference proteome</keyword>
<gene>
    <name evidence="1" type="ORF">F383_39161</name>
</gene>
<evidence type="ECO:0000313" key="2">
    <source>
        <dbReference type="Proteomes" id="UP000032142"/>
    </source>
</evidence>
<evidence type="ECO:0000313" key="1">
    <source>
        <dbReference type="EMBL" id="KHG01078.1"/>
    </source>
</evidence>
<dbReference type="AlphaFoldDB" id="A0A0B0MFX4"/>
<proteinExistence type="predicted"/>
<name>A0A0B0MFX4_GOSAR</name>
<protein>
    <submittedName>
        <fullName evidence="1">Uncharacterized protein</fullName>
    </submittedName>
</protein>
<dbReference type="Proteomes" id="UP000032142">
    <property type="component" value="Unassembled WGS sequence"/>
</dbReference>
<organism evidence="1 2">
    <name type="scientific">Gossypium arboreum</name>
    <name type="common">Tree cotton</name>
    <name type="synonym">Gossypium nanking</name>
    <dbReference type="NCBI Taxonomy" id="29729"/>
    <lineage>
        <taxon>Eukaryota</taxon>
        <taxon>Viridiplantae</taxon>
        <taxon>Streptophyta</taxon>
        <taxon>Embryophyta</taxon>
        <taxon>Tracheophyta</taxon>
        <taxon>Spermatophyta</taxon>
        <taxon>Magnoliopsida</taxon>
        <taxon>eudicotyledons</taxon>
        <taxon>Gunneridae</taxon>
        <taxon>Pentapetalae</taxon>
        <taxon>rosids</taxon>
        <taxon>malvids</taxon>
        <taxon>Malvales</taxon>
        <taxon>Malvaceae</taxon>
        <taxon>Malvoideae</taxon>
        <taxon>Gossypium</taxon>
    </lineage>
</organism>